<dbReference type="Proteomes" id="UP001230188">
    <property type="component" value="Unassembled WGS sequence"/>
</dbReference>
<evidence type="ECO:0000256" key="3">
    <source>
        <dbReference type="SAM" id="Phobius"/>
    </source>
</evidence>
<reference evidence="5" key="1">
    <citation type="submission" date="2023-01" db="EMBL/GenBank/DDBJ databases">
        <title>Metagenome sequencing of chrysophaentin producing Chrysophaeum taylorii.</title>
        <authorList>
            <person name="Davison J."/>
            <person name="Bewley C."/>
        </authorList>
    </citation>
    <scope>NUCLEOTIDE SEQUENCE</scope>
    <source>
        <strain evidence="5">NIES-1699</strain>
    </source>
</reference>
<dbReference type="AlphaFoldDB" id="A0AAD7U752"/>
<keyword evidence="3" id="KW-0472">Membrane</keyword>
<evidence type="ECO:0000313" key="5">
    <source>
        <dbReference type="EMBL" id="KAJ8599507.1"/>
    </source>
</evidence>
<evidence type="ECO:0000256" key="1">
    <source>
        <dbReference type="ARBA" id="ARBA00022723"/>
    </source>
</evidence>
<dbReference type="GO" id="GO:0016491">
    <property type="term" value="F:oxidoreductase activity"/>
    <property type="evidence" value="ECO:0007669"/>
    <property type="project" value="InterPro"/>
</dbReference>
<proteinExistence type="predicted"/>
<dbReference type="PANTHER" id="PTHR11474:SF126">
    <property type="entry name" value="TYROSINASE-LIKE PROTEIN TYR-1-RELATED"/>
    <property type="match status" value="1"/>
</dbReference>
<protein>
    <recommendedName>
        <fullName evidence="4">Tyrosinase copper-binding domain-containing protein</fullName>
    </recommendedName>
</protein>
<dbReference type="InterPro" id="IPR050316">
    <property type="entry name" value="Tyrosinase/Hemocyanin"/>
</dbReference>
<dbReference type="GO" id="GO:0046872">
    <property type="term" value="F:metal ion binding"/>
    <property type="evidence" value="ECO:0007669"/>
    <property type="project" value="UniProtKB-KW"/>
</dbReference>
<keyword evidence="1" id="KW-0479">Metal-binding</keyword>
<dbReference type="Pfam" id="PF00264">
    <property type="entry name" value="Tyrosinase"/>
    <property type="match status" value="1"/>
</dbReference>
<dbReference type="PANTHER" id="PTHR11474">
    <property type="entry name" value="TYROSINASE FAMILY MEMBER"/>
    <property type="match status" value="1"/>
</dbReference>
<sequence length="661" mass="74515">MRRATNYGSAALPERRRRRLPEGTWRIGWGVLVASLFVVARRRFEPLGGGGGGGGGVSLLSSSLSMMLDSYEQRVCEESMCVACSNMHERLLDRPIMDGRGEEFDVLVLELYNPTLVRVVGGDDCQIVFESSSSSSSSSELLTVHSIDEEGCSLSVEATGVGEIAGAAKSSAGTVRFRAFARHVRREMRDLTTEERERYLKAVHTLWHVDDEAGASRYGDKYRSTSWMTRRHLIYSAPIRCDKWHGGPSFLMDHVAFTMQFEQSIQSVDPRTAAHYWDSTIDAALGEGWVRSSMWRGDWFGTVTPKNSLHVVDEGLWAYTPLLSKARAYSNYTNAYGLLMAPWNTIKTPYLTRDATQLWGWHHKGGLVSCSLYEEGTVMATSFSSVMTFMDLSLHAKLHAWIGGAWNYLEDLESTEMRLFELMGSNNQGKWLEIKKRLWRWGISQCPQYCSEDTPARACNCELNPYFANYTAYEVLSYANMFDDLLGNVTNPPPQNDSIWGEVLRQGVNNGHQGTLLSDASPQDPVFWVIHQMQERFFHALRWYANTSTLIFDQHYGDDGSLQHDFDWTNVDGPPFLANVSKWGHYWCPGTFGNDIVPFWGLLRNAEAQQTNIEFYNMTGPFSTHTHYVYDRLTNFTQCGDIVKAYGAFASSTSSTSSSSS</sequence>
<keyword evidence="2" id="KW-0186">Copper</keyword>
<dbReference type="InterPro" id="IPR002227">
    <property type="entry name" value="Tyrosinase_Cu-bd"/>
</dbReference>
<comment type="caution">
    <text evidence="5">The sequence shown here is derived from an EMBL/GenBank/DDBJ whole genome shotgun (WGS) entry which is preliminary data.</text>
</comment>
<feature type="transmembrane region" description="Helical" evidence="3">
    <location>
        <begin position="23"/>
        <end position="40"/>
    </location>
</feature>
<dbReference type="InterPro" id="IPR008922">
    <property type="entry name" value="Di-copper_centre_dom_sf"/>
</dbReference>
<organism evidence="5 6">
    <name type="scientific">Chrysophaeum taylorii</name>
    <dbReference type="NCBI Taxonomy" id="2483200"/>
    <lineage>
        <taxon>Eukaryota</taxon>
        <taxon>Sar</taxon>
        <taxon>Stramenopiles</taxon>
        <taxon>Ochrophyta</taxon>
        <taxon>Pelagophyceae</taxon>
        <taxon>Pelagomonadales</taxon>
        <taxon>Pelagomonadaceae</taxon>
        <taxon>Chrysophaeum</taxon>
    </lineage>
</organism>
<evidence type="ECO:0000256" key="2">
    <source>
        <dbReference type="ARBA" id="ARBA00023008"/>
    </source>
</evidence>
<evidence type="ECO:0000259" key="4">
    <source>
        <dbReference type="Pfam" id="PF00264"/>
    </source>
</evidence>
<gene>
    <name evidence="5" type="ORF">CTAYLR_009444</name>
</gene>
<name>A0AAD7U752_9STRA</name>
<accession>A0AAD7U752</accession>
<dbReference type="EMBL" id="JAQMWT010000556">
    <property type="protein sequence ID" value="KAJ8599507.1"/>
    <property type="molecule type" value="Genomic_DNA"/>
</dbReference>
<keyword evidence="3" id="KW-1133">Transmembrane helix</keyword>
<dbReference type="SUPFAM" id="SSF48056">
    <property type="entry name" value="Di-copper centre-containing domain"/>
    <property type="match status" value="1"/>
</dbReference>
<keyword evidence="6" id="KW-1185">Reference proteome</keyword>
<evidence type="ECO:0000313" key="6">
    <source>
        <dbReference type="Proteomes" id="UP001230188"/>
    </source>
</evidence>
<keyword evidence="3" id="KW-0812">Transmembrane</keyword>
<feature type="domain" description="Tyrosinase copper-binding" evidence="4">
    <location>
        <begin position="237"/>
        <end position="406"/>
    </location>
</feature>
<dbReference type="Gene3D" id="1.10.1280.10">
    <property type="entry name" value="Di-copper center containing domain from catechol oxidase"/>
    <property type="match status" value="1"/>
</dbReference>